<evidence type="ECO:0000313" key="3">
    <source>
        <dbReference type="Proteomes" id="UP000789396"/>
    </source>
</evidence>
<proteinExistence type="predicted"/>
<feature type="non-terminal residue" evidence="2">
    <location>
        <position position="1"/>
    </location>
</feature>
<evidence type="ECO:0000313" key="2">
    <source>
        <dbReference type="EMBL" id="CAG8785052.1"/>
    </source>
</evidence>
<feature type="region of interest" description="Disordered" evidence="1">
    <location>
        <begin position="26"/>
        <end position="53"/>
    </location>
</feature>
<protein>
    <submittedName>
        <fullName evidence="2">3033_t:CDS:1</fullName>
    </submittedName>
</protein>
<reference evidence="2" key="1">
    <citation type="submission" date="2021-06" db="EMBL/GenBank/DDBJ databases">
        <authorList>
            <person name="Kallberg Y."/>
            <person name="Tangrot J."/>
            <person name="Rosling A."/>
        </authorList>
    </citation>
    <scope>NUCLEOTIDE SEQUENCE</scope>
    <source>
        <strain evidence="2">IN212</strain>
    </source>
</reference>
<keyword evidence="3" id="KW-1185">Reference proteome</keyword>
<name>A0A9N9NYD0_9GLOM</name>
<feature type="non-terminal residue" evidence="2">
    <location>
        <position position="53"/>
    </location>
</feature>
<organism evidence="2 3">
    <name type="scientific">Racocetra fulgida</name>
    <dbReference type="NCBI Taxonomy" id="60492"/>
    <lineage>
        <taxon>Eukaryota</taxon>
        <taxon>Fungi</taxon>
        <taxon>Fungi incertae sedis</taxon>
        <taxon>Mucoromycota</taxon>
        <taxon>Glomeromycotina</taxon>
        <taxon>Glomeromycetes</taxon>
        <taxon>Diversisporales</taxon>
        <taxon>Gigasporaceae</taxon>
        <taxon>Racocetra</taxon>
    </lineage>
</organism>
<dbReference type="Proteomes" id="UP000789396">
    <property type="component" value="Unassembled WGS sequence"/>
</dbReference>
<evidence type="ECO:0000256" key="1">
    <source>
        <dbReference type="SAM" id="MobiDB-lite"/>
    </source>
</evidence>
<accession>A0A9N9NYD0</accession>
<dbReference type="EMBL" id="CAJVPZ010055880">
    <property type="protein sequence ID" value="CAG8785052.1"/>
    <property type="molecule type" value="Genomic_DNA"/>
</dbReference>
<comment type="caution">
    <text evidence="2">The sequence shown here is derived from an EMBL/GenBank/DDBJ whole genome shotgun (WGS) entry which is preliminary data.</text>
</comment>
<sequence length="53" mass="5911">FGRVIGELDNLVISLREKFFHDSTLGSPLARMKPANEPSIGHSQQKNFEIPGM</sequence>
<gene>
    <name evidence="2" type="ORF">RFULGI_LOCUS16166</name>
</gene>
<dbReference type="AlphaFoldDB" id="A0A9N9NYD0"/>